<keyword evidence="3" id="KW-1185">Reference proteome</keyword>
<dbReference type="Proteomes" id="UP000290572">
    <property type="component" value="Unassembled WGS sequence"/>
</dbReference>
<comment type="caution">
    <text evidence="2">The sequence shown here is derived from an EMBL/GenBank/DDBJ whole genome shotgun (WGS) entry which is preliminary data.</text>
</comment>
<feature type="region of interest" description="Disordered" evidence="1">
    <location>
        <begin position="29"/>
        <end position="69"/>
    </location>
</feature>
<evidence type="ECO:0000313" key="2">
    <source>
        <dbReference type="EMBL" id="RXN23583.1"/>
    </source>
</evidence>
<feature type="compositionally biased region" description="Gly residues" evidence="1">
    <location>
        <begin position="59"/>
        <end position="69"/>
    </location>
</feature>
<evidence type="ECO:0000313" key="3">
    <source>
        <dbReference type="Proteomes" id="UP000290572"/>
    </source>
</evidence>
<protein>
    <submittedName>
        <fullName evidence="2">Uncharacterized protein</fullName>
    </submittedName>
</protein>
<evidence type="ECO:0000256" key="1">
    <source>
        <dbReference type="SAM" id="MobiDB-lite"/>
    </source>
</evidence>
<name>A0A498MUS5_LABRO</name>
<dbReference type="AlphaFoldDB" id="A0A498MUS5"/>
<proteinExistence type="predicted"/>
<reference evidence="2 3" key="1">
    <citation type="submission" date="2018-03" db="EMBL/GenBank/DDBJ databases">
        <title>Draft genome sequence of Rohu Carp (Labeo rohita).</title>
        <authorList>
            <person name="Das P."/>
            <person name="Kushwaha B."/>
            <person name="Joshi C.G."/>
            <person name="Kumar D."/>
            <person name="Nagpure N.S."/>
            <person name="Sahoo L."/>
            <person name="Das S.P."/>
            <person name="Bit A."/>
            <person name="Patnaik S."/>
            <person name="Meher P.K."/>
            <person name="Jayasankar P."/>
            <person name="Koringa P.G."/>
            <person name="Patel N.V."/>
            <person name="Hinsu A.T."/>
            <person name="Kumar R."/>
            <person name="Pandey M."/>
            <person name="Agarwal S."/>
            <person name="Srivastava S."/>
            <person name="Singh M."/>
            <person name="Iquebal M.A."/>
            <person name="Jaiswal S."/>
            <person name="Angadi U.B."/>
            <person name="Kumar N."/>
            <person name="Raza M."/>
            <person name="Shah T.M."/>
            <person name="Rai A."/>
            <person name="Jena J.K."/>
        </authorList>
    </citation>
    <scope>NUCLEOTIDE SEQUENCE [LARGE SCALE GENOMIC DNA]</scope>
    <source>
        <strain evidence="2">DASCIFA01</strain>
        <tissue evidence="2">Testis</tissue>
    </source>
</reference>
<accession>A0A498MUS5</accession>
<feature type="region of interest" description="Disordered" evidence="1">
    <location>
        <begin position="1"/>
        <end position="20"/>
    </location>
</feature>
<dbReference type="EMBL" id="QBIY01012561">
    <property type="protein sequence ID" value="RXN23583.1"/>
    <property type="molecule type" value="Genomic_DNA"/>
</dbReference>
<feature type="compositionally biased region" description="Polar residues" evidence="1">
    <location>
        <begin position="37"/>
        <end position="57"/>
    </location>
</feature>
<organism evidence="2 3">
    <name type="scientific">Labeo rohita</name>
    <name type="common">Indian major carp</name>
    <name type="synonym">Cyprinus rohita</name>
    <dbReference type="NCBI Taxonomy" id="84645"/>
    <lineage>
        <taxon>Eukaryota</taxon>
        <taxon>Metazoa</taxon>
        <taxon>Chordata</taxon>
        <taxon>Craniata</taxon>
        <taxon>Vertebrata</taxon>
        <taxon>Euteleostomi</taxon>
        <taxon>Actinopterygii</taxon>
        <taxon>Neopterygii</taxon>
        <taxon>Teleostei</taxon>
        <taxon>Ostariophysi</taxon>
        <taxon>Cypriniformes</taxon>
        <taxon>Cyprinidae</taxon>
        <taxon>Labeoninae</taxon>
        <taxon>Labeonini</taxon>
        <taxon>Labeo</taxon>
    </lineage>
</organism>
<sequence length="69" mass="7067">MESPPCKYVSGGGPPLRPKGAAALLRREGEPRPLLSMQHNSNSGQRAHTVTRGSHGSATLGGGSLFDAG</sequence>
<gene>
    <name evidence="2" type="ORF">ROHU_022989</name>
</gene>